<dbReference type="RefSeq" id="WP_211321066.1">
    <property type="nucleotide sequence ID" value="NZ_QXEV01000016.1"/>
</dbReference>
<dbReference type="Proteomes" id="UP000266506">
    <property type="component" value="Unassembled WGS sequence"/>
</dbReference>
<proteinExistence type="predicted"/>
<dbReference type="InParanoid" id="A0A397RN49"/>
<gene>
    <name evidence="1" type="ORF">EI71_01362</name>
</gene>
<reference evidence="1 2" key="1">
    <citation type="submission" date="2018-08" db="EMBL/GenBank/DDBJ databases">
        <title>Genomic Encyclopedia of Archaeal and Bacterial Type Strains, Phase II (KMG-II): from individual species to whole genera.</title>
        <authorList>
            <person name="Goeker M."/>
        </authorList>
    </citation>
    <scope>NUCLEOTIDE SEQUENCE [LARGE SCALE GENOMIC DNA]</scope>
    <source>
        <strain evidence="1 2">ATCC 27112</strain>
    </source>
</reference>
<protein>
    <submittedName>
        <fullName evidence="1">Uncharacterized protein</fullName>
    </submittedName>
</protein>
<evidence type="ECO:0000313" key="2">
    <source>
        <dbReference type="Proteomes" id="UP000266506"/>
    </source>
</evidence>
<dbReference type="AlphaFoldDB" id="A0A397RN49"/>
<comment type="caution">
    <text evidence="1">The sequence shown here is derived from an EMBL/GenBank/DDBJ whole genome shotgun (WGS) entry which is preliminary data.</text>
</comment>
<sequence length="94" mass="11327">IKVRRYKRIQVLNTLLTYVMFFSNVINMKAVGKAIRKIKKQIREKVLFWLYRISDGIKGVISFFSKDLISIIYPKRNKRRRDLWTVMGVRFDIS</sequence>
<evidence type="ECO:0000313" key="1">
    <source>
        <dbReference type="EMBL" id="RIA75543.1"/>
    </source>
</evidence>
<feature type="non-terminal residue" evidence="1">
    <location>
        <position position="1"/>
    </location>
</feature>
<organism evidence="1 2">
    <name type="scientific">Anaeroplasma bactoclasticum</name>
    <dbReference type="NCBI Taxonomy" id="2088"/>
    <lineage>
        <taxon>Bacteria</taxon>
        <taxon>Bacillati</taxon>
        <taxon>Mycoplasmatota</taxon>
        <taxon>Mollicutes</taxon>
        <taxon>Anaeroplasmatales</taxon>
        <taxon>Anaeroplasmataceae</taxon>
        <taxon>Anaeroplasma</taxon>
    </lineage>
</organism>
<accession>A0A397RN49</accession>
<name>A0A397RN49_9MOLU</name>
<dbReference type="EMBL" id="QXEV01000016">
    <property type="protein sequence ID" value="RIA75543.1"/>
    <property type="molecule type" value="Genomic_DNA"/>
</dbReference>
<keyword evidence="2" id="KW-1185">Reference proteome</keyword>